<accession>A0A8S1X1Y3</accession>
<evidence type="ECO:0000313" key="1">
    <source>
        <dbReference type="EMBL" id="CAD8194469.1"/>
    </source>
</evidence>
<dbReference type="AlphaFoldDB" id="A0A8S1X1Y3"/>
<organism evidence="1 2">
    <name type="scientific">Paramecium pentaurelia</name>
    <dbReference type="NCBI Taxonomy" id="43138"/>
    <lineage>
        <taxon>Eukaryota</taxon>
        <taxon>Sar</taxon>
        <taxon>Alveolata</taxon>
        <taxon>Ciliophora</taxon>
        <taxon>Intramacronucleata</taxon>
        <taxon>Oligohymenophorea</taxon>
        <taxon>Peniculida</taxon>
        <taxon>Parameciidae</taxon>
        <taxon>Paramecium</taxon>
    </lineage>
</organism>
<dbReference type="Proteomes" id="UP000689195">
    <property type="component" value="Unassembled WGS sequence"/>
</dbReference>
<evidence type="ECO:0000313" key="2">
    <source>
        <dbReference type="Proteomes" id="UP000689195"/>
    </source>
</evidence>
<proteinExistence type="predicted"/>
<sequence length="367" mass="44674">MRAQFPTQKSSFYHQSQQLDYQNKELIYQQLVESHKQSNILQGQKLQQLQLLLIDQSLRQEKLGSLQIRAIKHLNRISNNQTKRTSNNIYEFLNFNKKLIRHLQVKNKKNEHLLIDNIKKLYEESQINHKSEIEYLTQQKLYTQLNFNILMIKYSTQLHKQKNNQSIGTQKIKLLSLQLKWKLTKKINQFNSQIISKENVIEILEFNASKLKNNFRRFYQQEQQERNIFILNQDEKTIEQYTFILEQKRTIIIITRQYKIEIDNITLRLDSATQKIDYYLIESNQLQKYRNILQIELEMQNKIIQKYQKKFIYLIIYLQIKIKQLRNLNLIIINNQFLFNKTSTMNFYQKMIYLNKLNLNFNLIQIR</sequence>
<comment type="caution">
    <text evidence="1">The sequence shown here is derived from an EMBL/GenBank/DDBJ whole genome shotgun (WGS) entry which is preliminary data.</text>
</comment>
<keyword evidence="2" id="KW-1185">Reference proteome</keyword>
<gene>
    <name evidence="1" type="ORF">PPENT_87.1.T1060211</name>
</gene>
<reference evidence="1" key="1">
    <citation type="submission" date="2021-01" db="EMBL/GenBank/DDBJ databases">
        <authorList>
            <consortium name="Genoscope - CEA"/>
            <person name="William W."/>
        </authorList>
    </citation>
    <scope>NUCLEOTIDE SEQUENCE</scope>
</reference>
<name>A0A8S1X1Y3_9CILI</name>
<dbReference type="EMBL" id="CAJJDO010000106">
    <property type="protein sequence ID" value="CAD8194469.1"/>
    <property type="molecule type" value="Genomic_DNA"/>
</dbReference>
<protein>
    <submittedName>
        <fullName evidence="1">Uncharacterized protein</fullName>
    </submittedName>
</protein>